<sequence length="323" mass="36246">MQKVALGQAGLQVSRLGLGCMGMTWAYGTPDRKEAFKTIERALALGIDFFDTAEIYGPYTNEEFLGEAFAGRREEIKIATKFGFKIEFGKITGADSHPRRIKQMLDESLKRLRTDYVDLLYQHRVDPRIPIEEVAGTVGELVEKGKVRYFGLSEAGVETIRKAHATFPVTCLQSEYSLWERGVEEKILPCLRELGIGFVPYSPLGRGFLTGALQKFEDLGEDDYRRQDPRYQGANFAANLKLVAVVKEIGKKYGASPAQVALAYVLSRDPQFVPIPGTKRARYLEENVEALSLQLSKSDLEELGNLSVAGARYDERRMSMIER</sequence>
<accession>A0A8J7PED3</accession>
<dbReference type="GO" id="GO:0005737">
    <property type="term" value="C:cytoplasm"/>
    <property type="evidence" value="ECO:0007669"/>
    <property type="project" value="TreeGrafter"/>
</dbReference>
<dbReference type="GO" id="GO:0016491">
    <property type="term" value="F:oxidoreductase activity"/>
    <property type="evidence" value="ECO:0007669"/>
    <property type="project" value="UniProtKB-KW"/>
</dbReference>
<dbReference type="AlphaFoldDB" id="A0A8J7PED3"/>
<dbReference type="SUPFAM" id="SSF51430">
    <property type="entry name" value="NAD(P)-linked oxidoreductase"/>
    <property type="match status" value="1"/>
</dbReference>
<feature type="domain" description="NADP-dependent oxidoreductase" evidence="2">
    <location>
        <begin position="15"/>
        <end position="303"/>
    </location>
</feature>
<dbReference type="Gene3D" id="3.20.20.100">
    <property type="entry name" value="NADP-dependent oxidoreductase domain"/>
    <property type="match status" value="1"/>
</dbReference>
<dbReference type="PRINTS" id="PR00069">
    <property type="entry name" value="ALDKETRDTASE"/>
</dbReference>
<name>A0A8J7PED3_9BACT</name>
<dbReference type="CDD" id="cd19076">
    <property type="entry name" value="AKR_AKR13A_13D"/>
    <property type="match status" value="1"/>
</dbReference>
<organism evidence="3 4">
    <name type="scientific">Candidatus Obscuribacter phosphatis</name>
    <dbReference type="NCBI Taxonomy" id="1906157"/>
    <lineage>
        <taxon>Bacteria</taxon>
        <taxon>Bacillati</taxon>
        <taxon>Candidatus Melainabacteria</taxon>
        <taxon>Candidatus Obscuribacterales</taxon>
        <taxon>Candidatus Obscuribacteraceae</taxon>
        <taxon>Candidatus Obscuribacter</taxon>
    </lineage>
</organism>
<keyword evidence="1" id="KW-0560">Oxidoreductase</keyword>
<protein>
    <submittedName>
        <fullName evidence="3">Aldo/keto reductase</fullName>
    </submittedName>
</protein>
<dbReference type="InterPro" id="IPR050791">
    <property type="entry name" value="Aldo-Keto_reductase"/>
</dbReference>
<dbReference type="InterPro" id="IPR023210">
    <property type="entry name" value="NADP_OxRdtase_dom"/>
</dbReference>
<dbReference type="PANTHER" id="PTHR43625:SF99">
    <property type="entry name" value="ALDO-KETO REDUCTASE 1-RELATED"/>
    <property type="match status" value="1"/>
</dbReference>
<dbReference type="Proteomes" id="UP000664277">
    <property type="component" value="Unassembled WGS sequence"/>
</dbReference>
<dbReference type="Pfam" id="PF00248">
    <property type="entry name" value="Aldo_ket_red"/>
    <property type="match status" value="1"/>
</dbReference>
<dbReference type="InterPro" id="IPR036812">
    <property type="entry name" value="NAD(P)_OxRdtase_dom_sf"/>
</dbReference>
<comment type="caution">
    <text evidence="3">The sequence shown here is derived from an EMBL/GenBank/DDBJ whole genome shotgun (WGS) entry which is preliminary data.</text>
</comment>
<evidence type="ECO:0000313" key="3">
    <source>
        <dbReference type="EMBL" id="MBN8661796.1"/>
    </source>
</evidence>
<evidence type="ECO:0000256" key="1">
    <source>
        <dbReference type="ARBA" id="ARBA00023002"/>
    </source>
</evidence>
<dbReference type="InterPro" id="IPR020471">
    <property type="entry name" value="AKR"/>
</dbReference>
<gene>
    <name evidence="3" type="ORF">J0M35_15625</name>
</gene>
<dbReference type="EMBL" id="JAFLCK010000025">
    <property type="protein sequence ID" value="MBN8661796.1"/>
    <property type="molecule type" value="Genomic_DNA"/>
</dbReference>
<evidence type="ECO:0000313" key="4">
    <source>
        <dbReference type="Proteomes" id="UP000664277"/>
    </source>
</evidence>
<proteinExistence type="predicted"/>
<reference evidence="3" key="1">
    <citation type="submission" date="2021-02" db="EMBL/GenBank/DDBJ databases">
        <title>Genome-Resolved Metagenomics of a Microbial Community Performing Photosynthetic Biological Nutrient Removal.</title>
        <authorList>
            <person name="Mcdaniel E.A."/>
        </authorList>
    </citation>
    <scope>NUCLEOTIDE SEQUENCE</scope>
    <source>
        <strain evidence="3">UWPOB_OBS1</strain>
    </source>
</reference>
<evidence type="ECO:0000259" key="2">
    <source>
        <dbReference type="Pfam" id="PF00248"/>
    </source>
</evidence>
<dbReference type="PANTHER" id="PTHR43625">
    <property type="entry name" value="AFLATOXIN B1 ALDEHYDE REDUCTASE"/>
    <property type="match status" value="1"/>
</dbReference>